<proteinExistence type="predicted"/>
<dbReference type="GO" id="GO:0006606">
    <property type="term" value="P:protein import into nucleus"/>
    <property type="evidence" value="ECO:0007669"/>
    <property type="project" value="TreeGrafter"/>
</dbReference>
<dbReference type="PANTHER" id="PTHR10997:SF7">
    <property type="entry name" value="IMPORTIN-11"/>
    <property type="match status" value="1"/>
</dbReference>
<dbReference type="GO" id="GO:0005829">
    <property type="term" value="C:cytosol"/>
    <property type="evidence" value="ECO:0007669"/>
    <property type="project" value="TreeGrafter"/>
</dbReference>
<organism evidence="1 2">
    <name type="scientific">Angomonas deanei</name>
    <dbReference type="NCBI Taxonomy" id="59799"/>
    <lineage>
        <taxon>Eukaryota</taxon>
        <taxon>Discoba</taxon>
        <taxon>Euglenozoa</taxon>
        <taxon>Kinetoplastea</taxon>
        <taxon>Metakinetoplastina</taxon>
        <taxon>Trypanosomatida</taxon>
        <taxon>Trypanosomatidae</taxon>
        <taxon>Strigomonadinae</taxon>
        <taxon>Angomonas</taxon>
    </lineage>
</organism>
<name>A0A7G2C9Z9_9TRYP</name>
<dbReference type="Gene3D" id="1.25.10.10">
    <property type="entry name" value="Leucine-rich Repeat Variant"/>
    <property type="match status" value="1"/>
</dbReference>
<evidence type="ECO:0008006" key="3">
    <source>
        <dbReference type="Google" id="ProtNLM"/>
    </source>
</evidence>
<dbReference type="VEuPathDB" id="TriTrypDB:ADEAN_000333900"/>
<evidence type="ECO:0000313" key="2">
    <source>
        <dbReference type="Proteomes" id="UP000515908"/>
    </source>
</evidence>
<protein>
    <recommendedName>
        <fullName evidence="3">Importin N-terminal domain-containing protein</fullName>
    </recommendedName>
</protein>
<dbReference type="EMBL" id="LR877149">
    <property type="protein sequence ID" value="CAD2215881.1"/>
    <property type="molecule type" value="Genomic_DNA"/>
</dbReference>
<evidence type="ECO:0000313" key="1">
    <source>
        <dbReference type="EMBL" id="CAD2215881.1"/>
    </source>
</evidence>
<gene>
    <name evidence="1" type="ORF">ADEAN_000333900</name>
</gene>
<dbReference type="Proteomes" id="UP000515908">
    <property type="component" value="Chromosome 05"/>
</dbReference>
<reference evidence="1 2" key="1">
    <citation type="submission" date="2020-08" db="EMBL/GenBank/DDBJ databases">
        <authorList>
            <person name="Newling K."/>
            <person name="Davey J."/>
            <person name="Forrester S."/>
        </authorList>
    </citation>
    <scope>NUCLEOTIDE SEQUENCE [LARGE SCALE GENOMIC DNA]</scope>
    <source>
        <strain evidence="2">Crithidia deanei Carvalho (ATCC PRA-265)</strain>
    </source>
</reference>
<dbReference type="GO" id="GO:0005635">
    <property type="term" value="C:nuclear envelope"/>
    <property type="evidence" value="ECO:0007669"/>
    <property type="project" value="TreeGrafter"/>
</dbReference>
<dbReference type="InterPro" id="IPR011989">
    <property type="entry name" value="ARM-like"/>
</dbReference>
<dbReference type="InterPro" id="IPR016024">
    <property type="entry name" value="ARM-type_fold"/>
</dbReference>
<sequence length="911" mass="101335">MEVLLSVLKSSTSNDERKSATAELAAYQERDPASFLEYTFGIVSSRESSVDDRFFVCSIVRQFVNEMWRNVEKQTQSRFIQLYASLLTTELMPLERLTRSIAGVVGAMARRGNNKAQPGMLPENVQLVMQTYLSSLTPLMPFSEANAPAIEQVLLSIHLFIKEMEGKLVGKVFDTLCAMMVDPLSQLFASVASFSLASCAKVHLYLLKCSLRVFGKGVFNAEFYGFLLNFGWHLFNRADNTFQGADRLFHYTLKIFLSVVRSFPSQLVQLGTAFMIQPTPSEVGGGQSLLGLLCCFLESPRFRANKAEQFALTIATTLYQCEDGDAFIGECLRLFATSPLLDRLLSCIVVTYFPDPVDDEKLQEWEAEPEKALEDLDTGYDNEESPVYCAEQLFLAMTGSTYTSERCSSKFWGLFSELLSHNDDRSITAALHAIGVGYYTLSSTSDNSGYLTFLDTHLLPLLKDSADPTKPKASVFVYRRVVWVIGMWCESVLDLAHRQLVHRYLEAFIHIQTNNALVLTSLRSVENFISDNNFTLEELTPTSVDTVLATIERALTVLKSPSSVKQLAAIVYLLVEKGAICLNGEVILRLFSPVAVQFVSDYERSVAMDAETEVNIGTLESLLECLSSGVKVASDESAFWPLLDALIIPCTAPERVLAPWVEDSAWELLLQMCKFSVTYAEVSERAFQWCLRNAERDFEALPTTTRCVAALLLLRGAVVPFDQEATLTNWLQTIVLSTSPELSEACFLVSSVSLLMDVGRWQSLVLSFCFGTLVQGESQEKDYSGPVALLAFFAVSRSVMPPGVLEQVNGSTLLEQLVLLLDVTPNQLSCRCILYLLQSVSQSVPVSEEDARMVRSALENSLAMHEGEDRAFEELLLEIIGEQCTAVNTAHYGRLLALFDPLKDTLQLRGQ</sequence>
<dbReference type="PANTHER" id="PTHR10997">
    <property type="entry name" value="IMPORTIN-7, 8, 11"/>
    <property type="match status" value="1"/>
</dbReference>
<accession>A0A7G2C9Z9</accession>
<dbReference type="AlphaFoldDB" id="A0A7G2C9Z9"/>
<dbReference type="SUPFAM" id="SSF48371">
    <property type="entry name" value="ARM repeat"/>
    <property type="match status" value="1"/>
</dbReference>
<keyword evidence="2" id="KW-1185">Reference proteome</keyword>